<dbReference type="Proteomes" id="UP000000239">
    <property type="component" value="Chromosome"/>
</dbReference>
<dbReference type="GO" id="GO:0016757">
    <property type="term" value="F:glycosyltransferase activity"/>
    <property type="evidence" value="ECO:0007669"/>
    <property type="project" value="UniProtKB-KW"/>
</dbReference>
<dbReference type="GO" id="GO:0005576">
    <property type="term" value="C:extracellular region"/>
    <property type="evidence" value="ECO:0007669"/>
    <property type="project" value="TreeGrafter"/>
</dbReference>
<evidence type="ECO:0000256" key="6">
    <source>
        <dbReference type="ARBA" id="ARBA00022960"/>
    </source>
</evidence>
<keyword evidence="11" id="KW-0732">Signal</keyword>
<evidence type="ECO:0000256" key="5">
    <source>
        <dbReference type="ARBA" id="ARBA00022801"/>
    </source>
</evidence>
<dbReference type="UniPathway" id="UPA00219"/>
<feature type="signal peptide" evidence="11">
    <location>
        <begin position="1"/>
        <end position="25"/>
    </location>
</feature>
<evidence type="ECO:0000313" key="14">
    <source>
        <dbReference type="Proteomes" id="UP000000239"/>
    </source>
</evidence>
<dbReference type="InterPro" id="IPR038063">
    <property type="entry name" value="Transpep_catalytic_dom"/>
</dbReference>
<dbReference type="InterPro" id="IPR050979">
    <property type="entry name" value="LD-transpeptidase"/>
</dbReference>
<dbReference type="GO" id="GO:0008360">
    <property type="term" value="P:regulation of cell shape"/>
    <property type="evidence" value="ECO:0007669"/>
    <property type="project" value="UniProtKB-UniRule"/>
</dbReference>
<evidence type="ECO:0000256" key="3">
    <source>
        <dbReference type="ARBA" id="ARBA00022676"/>
    </source>
</evidence>
<organism evidence="13 14">
    <name type="scientific">Chromohalobacter israelensis (strain ATCC BAA-138 / DSM 3043 / CIP 106854 / NCIMB 13768 / 1H11)</name>
    <name type="common">Chromohalobacter salexigens</name>
    <dbReference type="NCBI Taxonomy" id="290398"/>
    <lineage>
        <taxon>Bacteria</taxon>
        <taxon>Pseudomonadati</taxon>
        <taxon>Pseudomonadota</taxon>
        <taxon>Gammaproteobacteria</taxon>
        <taxon>Oceanospirillales</taxon>
        <taxon>Halomonadaceae</taxon>
        <taxon>Chromohalobacter</taxon>
    </lineage>
</organism>
<gene>
    <name evidence="13" type="ordered locus">Csal_1566</name>
</gene>
<dbReference type="PROSITE" id="PS52029">
    <property type="entry name" value="LD_TPASE"/>
    <property type="match status" value="1"/>
</dbReference>
<dbReference type="Gene3D" id="2.40.440.10">
    <property type="entry name" value="L,D-transpeptidase catalytic domain-like"/>
    <property type="match status" value="1"/>
</dbReference>
<name>Q1QX89_CHRI1</name>
<comment type="similarity">
    <text evidence="2">Belongs to the YkuD family.</text>
</comment>
<dbReference type="PANTHER" id="PTHR30582">
    <property type="entry name" value="L,D-TRANSPEPTIDASE"/>
    <property type="match status" value="1"/>
</dbReference>
<proteinExistence type="inferred from homology"/>
<dbReference type="HOGENOM" id="CLU_046834_1_0_6"/>
<evidence type="ECO:0000256" key="7">
    <source>
        <dbReference type="ARBA" id="ARBA00022984"/>
    </source>
</evidence>
<feature type="active site" description="Nucleophile" evidence="9">
    <location>
        <position position="253"/>
    </location>
</feature>
<keyword evidence="7 9" id="KW-0573">Peptidoglycan synthesis</keyword>
<dbReference type="PANTHER" id="PTHR30582:SF24">
    <property type="entry name" value="L,D-TRANSPEPTIDASE ERFK_SRFK-RELATED"/>
    <property type="match status" value="1"/>
</dbReference>
<dbReference type="SUPFAM" id="SSF141523">
    <property type="entry name" value="L,D-transpeptidase catalytic domain-like"/>
    <property type="match status" value="1"/>
</dbReference>
<dbReference type="InterPro" id="IPR018392">
    <property type="entry name" value="LysM"/>
</dbReference>
<dbReference type="EMBL" id="CP000285">
    <property type="protein sequence ID" value="ABE58919.1"/>
    <property type="molecule type" value="Genomic_DNA"/>
</dbReference>
<feature type="domain" description="L,D-TPase catalytic" evidence="12">
    <location>
        <begin position="138"/>
        <end position="277"/>
    </location>
</feature>
<evidence type="ECO:0000256" key="10">
    <source>
        <dbReference type="SAM" id="MobiDB-lite"/>
    </source>
</evidence>
<dbReference type="GO" id="GO:0071972">
    <property type="term" value="F:peptidoglycan L,D-transpeptidase activity"/>
    <property type="evidence" value="ECO:0007669"/>
    <property type="project" value="TreeGrafter"/>
</dbReference>
<evidence type="ECO:0000256" key="1">
    <source>
        <dbReference type="ARBA" id="ARBA00004752"/>
    </source>
</evidence>
<feature type="active site" description="Proton donor/acceptor" evidence="9">
    <location>
        <position position="237"/>
    </location>
</feature>
<accession>Q1QX89</accession>
<evidence type="ECO:0000256" key="2">
    <source>
        <dbReference type="ARBA" id="ARBA00005992"/>
    </source>
</evidence>
<dbReference type="OrthoDB" id="9787225at2"/>
<feature type="compositionally biased region" description="Low complexity" evidence="10">
    <location>
        <begin position="30"/>
        <end position="41"/>
    </location>
</feature>
<feature type="region of interest" description="Disordered" evidence="10">
    <location>
        <begin position="30"/>
        <end position="64"/>
    </location>
</feature>
<evidence type="ECO:0000259" key="12">
    <source>
        <dbReference type="PROSITE" id="PS52029"/>
    </source>
</evidence>
<keyword evidence="3" id="KW-0328">Glycosyltransferase</keyword>
<evidence type="ECO:0000256" key="9">
    <source>
        <dbReference type="PROSITE-ProRule" id="PRU01373"/>
    </source>
</evidence>
<keyword evidence="6 9" id="KW-0133">Cell shape</keyword>
<dbReference type="KEGG" id="csa:Csal_1566"/>
<evidence type="ECO:0000313" key="13">
    <source>
        <dbReference type="EMBL" id="ABE58919.1"/>
    </source>
</evidence>
<sequence>MPVTFRGLSPFLLAPLLSLSTAALAESAPGPVIDPDTATPAAPGPVIDPETANLPQSSSKPHDQRVTRFTIADDSNIVGKKRIIEAEKEDTLLDIGRHYGIGYEEMRRANPDVSVWYPGAGTEVVVPTRFILPDTPYEGVVVNIPEMRLYYYPPRKEGEPQRVETYAISVGRMDWSTPLGETRITAKQENPPWYPPQSIIEEHAADGRELPDVVPPGPDNPLGKYKMRLGLPGYLIHGTNRPQGVGMRVTHGCIRMFPEDVEHLFGQLPVGTKVNLVSEPTKFGWRDDTLYVQSFPLLEEDRRSPVLKRMLDADEALVATLARHEIDTEVDHKRLAEAVLIPAGAPVALNVEPEPAAPRIPLPGSLYDALPTPPTLLYQSVEVLESS</sequence>
<dbReference type="GO" id="GO:0018104">
    <property type="term" value="P:peptidoglycan-protein cross-linking"/>
    <property type="evidence" value="ECO:0007669"/>
    <property type="project" value="TreeGrafter"/>
</dbReference>
<comment type="pathway">
    <text evidence="1 9">Cell wall biogenesis; peptidoglycan biosynthesis.</text>
</comment>
<dbReference type="GeneID" id="95334297"/>
<keyword evidence="8 9" id="KW-0961">Cell wall biogenesis/degradation</keyword>
<evidence type="ECO:0000256" key="4">
    <source>
        <dbReference type="ARBA" id="ARBA00022679"/>
    </source>
</evidence>
<evidence type="ECO:0000256" key="8">
    <source>
        <dbReference type="ARBA" id="ARBA00023316"/>
    </source>
</evidence>
<evidence type="ECO:0000256" key="11">
    <source>
        <dbReference type="SAM" id="SignalP"/>
    </source>
</evidence>
<dbReference type="CDD" id="cd16913">
    <property type="entry name" value="YkuD_like"/>
    <property type="match status" value="1"/>
</dbReference>
<dbReference type="Pfam" id="PF03734">
    <property type="entry name" value="YkuD"/>
    <property type="match status" value="1"/>
</dbReference>
<protein>
    <submittedName>
        <fullName evidence="13">ErfK/YbiS/YcfS/YnhG</fullName>
    </submittedName>
</protein>
<dbReference type="STRING" id="290398.Csal_1566"/>
<keyword evidence="5" id="KW-0378">Hydrolase</keyword>
<feature type="chain" id="PRO_5004196101" evidence="11">
    <location>
        <begin position="26"/>
        <end position="387"/>
    </location>
</feature>
<reference evidence="13 14" key="1">
    <citation type="journal article" date="2011" name="Stand. Genomic Sci.">
        <title>Complete genome sequence of the halophilic and highly halotolerant Chromohalobacter salexigens type strain (1H11(T)).</title>
        <authorList>
            <person name="Copeland A."/>
            <person name="O'Connor K."/>
            <person name="Lucas S."/>
            <person name="Lapidus A."/>
            <person name="Berry K.W."/>
            <person name="Detter J.C."/>
            <person name="Del Rio T.G."/>
            <person name="Hammon N."/>
            <person name="Dalin E."/>
            <person name="Tice H."/>
            <person name="Pitluck S."/>
            <person name="Bruce D."/>
            <person name="Goodwin L."/>
            <person name="Han C."/>
            <person name="Tapia R."/>
            <person name="Saunders E."/>
            <person name="Schmutz J."/>
            <person name="Brettin T."/>
            <person name="Larimer F."/>
            <person name="Land M."/>
            <person name="Hauser L."/>
            <person name="Vargas C."/>
            <person name="Nieto J.J."/>
            <person name="Kyrpides N.C."/>
            <person name="Ivanova N."/>
            <person name="Goker M."/>
            <person name="Klenk H.P."/>
            <person name="Csonka L.N."/>
            <person name="Woyke T."/>
        </authorList>
    </citation>
    <scope>NUCLEOTIDE SEQUENCE [LARGE SCALE GENOMIC DNA]</scope>
    <source>
        <strain evidence="14">ATCC BAA-138 / DSM 3043 / CIP 106854 / NCIMB 13768 / 1H11</strain>
    </source>
</reference>
<keyword evidence="14" id="KW-1185">Reference proteome</keyword>
<dbReference type="AlphaFoldDB" id="Q1QX89"/>
<dbReference type="CDD" id="cd00118">
    <property type="entry name" value="LysM"/>
    <property type="match status" value="1"/>
</dbReference>
<dbReference type="GO" id="GO:0071555">
    <property type="term" value="P:cell wall organization"/>
    <property type="evidence" value="ECO:0007669"/>
    <property type="project" value="UniProtKB-UniRule"/>
</dbReference>
<dbReference type="eggNOG" id="COG1376">
    <property type="taxonomic scope" value="Bacteria"/>
</dbReference>
<keyword evidence="4" id="KW-0808">Transferase</keyword>
<dbReference type="RefSeq" id="WP_011506865.1">
    <property type="nucleotide sequence ID" value="NC_007963.1"/>
</dbReference>
<dbReference type="InterPro" id="IPR005490">
    <property type="entry name" value="LD_TPept_cat_dom"/>
</dbReference>